<accession>A0A6A4GBU5</accession>
<organism evidence="1 2">
    <name type="scientific">Gymnopus androsaceus JB14</name>
    <dbReference type="NCBI Taxonomy" id="1447944"/>
    <lineage>
        <taxon>Eukaryota</taxon>
        <taxon>Fungi</taxon>
        <taxon>Dikarya</taxon>
        <taxon>Basidiomycota</taxon>
        <taxon>Agaricomycotina</taxon>
        <taxon>Agaricomycetes</taxon>
        <taxon>Agaricomycetidae</taxon>
        <taxon>Agaricales</taxon>
        <taxon>Marasmiineae</taxon>
        <taxon>Omphalotaceae</taxon>
        <taxon>Gymnopus</taxon>
    </lineage>
</organism>
<dbReference type="InterPro" id="IPR032675">
    <property type="entry name" value="LRR_dom_sf"/>
</dbReference>
<keyword evidence="2" id="KW-1185">Reference proteome</keyword>
<dbReference type="Proteomes" id="UP000799118">
    <property type="component" value="Unassembled WGS sequence"/>
</dbReference>
<dbReference type="EMBL" id="ML770815">
    <property type="protein sequence ID" value="KAE9382961.1"/>
    <property type="molecule type" value="Genomic_DNA"/>
</dbReference>
<dbReference type="Gene3D" id="3.80.10.10">
    <property type="entry name" value="Ribonuclease Inhibitor"/>
    <property type="match status" value="1"/>
</dbReference>
<evidence type="ECO:0000313" key="1">
    <source>
        <dbReference type="EMBL" id="KAE9382961.1"/>
    </source>
</evidence>
<sequence length="445" mass="51469">MESLMTELLHEILDYIAYERNALREQGIVGFKRPTKDLVSLSLVNRRIREIASPFLFKHAQIDRGFKVVRLLEWCHCYPELSKLVKIMRFDGLGYSEDSCPENVQLWLRLLPCLPSLDRIEVGDYGYPNSIILEAMHKHSKVSSIIFDNFKQMPTDVHLPNMSKIIVKCYEFLQKDFSKVAFSYFVQGMVVNELVIPRFDWFDRYLATEHEAINVFSGLRKITLGTSDRDISLSELPRFITSCCPNVEFIQFIGTGGHLDGVPSISGFFQRLLEIDERGWMVGDKIRTTLSRQSTTMPSESLGQWLIIEMFLHIKCSLYDILSLICEFFPNLEHLELLFNWNEMYHIDDAVKSLEHFRSLRTLVTSNLFRQLYSEQPNPTRPANFPAGDEARVLWYASRIVQGIPSLETFHFDEHGLGDRNLAYQGCLEAKSKSNGDIVETLKKK</sequence>
<reference evidence="1" key="1">
    <citation type="journal article" date="2019" name="Environ. Microbiol.">
        <title>Fungal ecological strategies reflected in gene transcription - a case study of two litter decomposers.</title>
        <authorList>
            <person name="Barbi F."/>
            <person name="Kohler A."/>
            <person name="Barry K."/>
            <person name="Baskaran P."/>
            <person name="Daum C."/>
            <person name="Fauchery L."/>
            <person name="Ihrmark K."/>
            <person name="Kuo A."/>
            <person name="LaButti K."/>
            <person name="Lipzen A."/>
            <person name="Morin E."/>
            <person name="Grigoriev I.V."/>
            <person name="Henrissat B."/>
            <person name="Lindahl B."/>
            <person name="Martin F."/>
        </authorList>
    </citation>
    <scope>NUCLEOTIDE SEQUENCE</scope>
    <source>
        <strain evidence="1">JB14</strain>
    </source>
</reference>
<dbReference type="OrthoDB" id="3033173at2759"/>
<dbReference type="AlphaFoldDB" id="A0A6A4GBU5"/>
<evidence type="ECO:0000313" key="2">
    <source>
        <dbReference type="Proteomes" id="UP000799118"/>
    </source>
</evidence>
<gene>
    <name evidence="1" type="ORF">BT96DRAFT_1009815</name>
</gene>
<name>A0A6A4GBU5_9AGAR</name>
<protein>
    <submittedName>
        <fullName evidence="1">Uncharacterized protein</fullName>
    </submittedName>
</protein>
<proteinExistence type="predicted"/>